<dbReference type="OrthoDB" id="1957187at2"/>
<feature type="domain" description="Multidrug resistance protein MdtA-like C-terminal permuted SH3" evidence="3">
    <location>
        <begin position="345"/>
        <end position="402"/>
    </location>
</feature>
<dbReference type="Gene3D" id="2.40.50.100">
    <property type="match status" value="1"/>
</dbReference>
<evidence type="ECO:0000313" key="4">
    <source>
        <dbReference type="EMBL" id="PVY39121.1"/>
    </source>
</evidence>
<dbReference type="Gene3D" id="2.40.420.20">
    <property type="match status" value="1"/>
</dbReference>
<sequence length="417" mass="47285">MDRVLEKKKPTPKKIALLAGAALVLVIVLYNLLFADQTSKLNVDTSRVTIGTTQNGLFQEFIAIDGTVEPLKSFFLDITEGGRVEKIYTDDGRMVEKGDTILKLSNTTLQIDFMTRETQLYDLMNERQNSEISMKQDLIRKQNELAEIEYNLSLAERTYNRNKLLIAEKVISQEEYEASKDLYEYQSKRRALADRSVKQDTQLMKERLRQLDESIRRMTANINMARGTLNNLYVVAPIAGQLSTLRAEVGESKSPGENIGQIDDLDGYKINASVDQHYISRIFPGLTGTFDFNGKSHQVKVAKLFPEVQNNKFRVDMEFMNGAPEGIRRGQTLQLKLNLNDGARAVLIPRGGFYQSTGGNWIFVVDKSGEFAVKRPIKLGRQNPQYYEVIDGLQPGENVVLSSYESYGDIDRLELIR</sequence>
<dbReference type="Gene3D" id="2.40.30.170">
    <property type="match status" value="1"/>
</dbReference>
<evidence type="ECO:0000313" key="5">
    <source>
        <dbReference type="Proteomes" id="UP000245466"/>
    </source>
</evidence>
<dbReference type="PANTHER" id="PTHR32347:SF23">
    <property type="entry name" value="BLL5650 PROTEIN"/>
    <property type="match status" value="1"/>
</dbReference>
<dbReference type="SUPFAM" id="SSF111369">
    <property type="entry name" value="HlyD-like secretion proteins"/>
    <property type="match status" value="1"/>
</dbReference>
<dbReference type="Gene3D" id="1.10.287.470">
    <property type="entry name" value="Helix hairpin bin"/>
    <property type="match status" value="1"/>
</dbReference>
<comment type="subcellular location">
    <subcellularLocation>
        <location evidence="1">Cell envelope</location>
    </subcellularLocation>
</comment>
<dbReference type="GO" id="GO:0030313">
    <property type="term" value="C:cell envelope"/>
    <property type="evidence" value="ECO:0007669"/>
    <property type="project" value="UniProtKB-SubCell"/>
</dbReference>
<dbReference type="Proteomes" id="UP000245466">
    <property type="component" value="Unassembled WGS sequence"/>
</dbReference>
<evidence type="ECO:0000259" key="3">
    <source>
        <dbReference type="Pfam" id="PF25967"/>
    </source>
</evidence>
<comment type="caution">
    <text evidence="4">The sequence shown here is derived from an EMBL/GenBank/DDBJ whole genome shotgun (WGS) entry which is preliminary data.</text>
</comment>
<keyword evidence="2" id="KW-0175">Coiled coil</keyword>
<dbReference type="EMBL" id="QEKI01000013">
    <property type="protein sequence ID" value="PVY39121.1"/>
    <property type="molecule type" value="Genomic_DNA"/>
</dbReference>
<dbReference type="Pfam" id="PF25967">
    <property type="entry name" value="RND-MFP_C"/>
    <property type="match status" value="1"/>
</dbReference>
<evidence type="ECO:0000256" key="2">
    <source>
        <dbReference type="ARBA" id="ARBA00023054"/>
    </source>
</evidence>
<dbReference type="InterPro" id="IPR058627">
    <property type="entry name" value="MdtA-like_C"/>
</dbReference>
<name>A0A2U1ARY5_9BACT</name>
<dbReference type="PANTHER" id="PTHR32347">
    <property type="entry name" value="EFFLUX SYSTEM COMPONENT YKNX-RELATED"/>
    <property type="match status" value="1"/>
</dbReference>
<dbReference type="AlphaFoldDB" id="A0A2U1ARY5"/>
<protein>
    <submittedName>
        <fullName evidence="4">HlyD family secretion protein</fullName>
    </submittedName>
</protein>
<dbReference type="RefSeq" id="WP_116544612.1">
    <property type="nucleotide sequence ID" value="NZ_QEKI01000013.1"/>
</dbReference>
<accession>A0A2U1ARY5</accession>
<dbReference type="InterPro" id="IPR050465">
    <property type="entry name" value="UPF0194_transport"/>
</dbReference>
<gene>
    <name evidence="4" type="ORF">C8E01_113111</name>
</gene>
<proteinExistence type="predicted"/>
<organism evidence="4 5">
    <name type="scientific">Pontibacter virosus</name>
    <dbReference type="NCBI Taxonomy" id="1765052"/>
    <lineage>
        <taxon>Bacteria</taxon>
        <taxon>Pseudomonadati</taxon>
        <taxon>Bacteroidota</taxon>
        <taxon>Cytophagia</taxon>
        <taxon>Cytophagales</taxon>
        <taxon>Hymenobacteraceae</taxon>
        <taxon>Pontibacter</taxon>
    </lineage>
</organism>
<keyword evidence="5" id="KW-1185">Reference proteome</keyword>
<reference evidence="4 5" key="1">
    <citation type="submission" date="2018-04" db="EMBL/GenBank/DDBJ databases">
        <title>Genomic Encyclopedia of Type Strains, Phase IV (KMG-IV): sequencing the most valuable type-strain genomes for metagenomic binning, comparative biology and taxonomic classification.</title>
        <authorList>
            <person name="Goeker M."/>
        </authorList>
    </citation>
    <scope>NUCLEOTIDE SEQUENCE [LARGE SCALE GENOMIC DNA]</scope>
    <source>
        <strain evidence="4 5">DSM 100231</strain>
    </source>
</reference>
<evidence type="ECO:0000256" key="1">
    <source>
        <dbReference type="ARBA" id="ARBA00004196"/>
    </source>
</evidence>